<dbReference type="HOGENOM" id="CLU_012348_1_1_14"/>
<comment type="subcellular location">
    <subcellularLocation>
        <location evidence="2">Cytoplasm</location>
    </subcellularLocation>
</comment>
<dbReference type="Pfam" id="PF11799">
    <property type="entry name" value="IMS_C"/>
    <property type="match status" value="1"/>
</dbReference>
<feature type="binding site" evidence="2">
    <location>
        <position position="11"/>
    </location>
    <ligand>
        <name>Mg(2+)</name>
        <dbReference type="ChEBI" id="CHEBI:18420"/>
    </ligand>
</feature>
<comment type="similarity">
    <text evidence="1 2">Belongs to the DNA polymerase type-Y family.</text>
</comment>
<dbReference type="GO" id="GO:0000287">
    <property type="term" value="F:magnesium ion binding"/>
    <property type="evidence" value="ECO:0007669"/>
    <property type="project" value="UniProtKB-UniRule"/>
</dbReference>
<dbReference type="GO" id="GO:0042276">
    <property type="term" value="P:error-prone translesion synthesis"/>
    <property type="evidence" value="ECO:0007669"/>
    <property type="project" value="TreeGrafter"/>
</dbReference>
<dbReference type="InterPro" id="IPR036775">
    <property type="entry name" value="DNA_pol_Y-fam_lit_finger_sf"/>
</dbReference>
<keyword evidence="2" id="KW-0234">DNA repair</keyword>
<sequence>MNSKRIIFLLDMDSFFASCHIAEDQSLINKNLVVSSPNKRGIVTTANYNARKFGIKAGTPVFKAKELCKDLYIVNSDFKLYIKYSEMVFEIIYKYFTKNFEVASIDECYIDVTNIWKKYGSVKKTAQTIINKIFKLTKLTCSIGISTNKFLAKMAVEFNKPNGISFLLEEEIEEKLWPLEVRKMFMVGPSTEKKFNEFNIFTIKDLAFFDVNRISKFFGKRGLVLWYWANGKGENKISRDASEFKSIGNELTLNFTTTDSDEIEEMIYELSLKVSNRAKQRYLQGSTVSIVLKFLEDNSFEIYNEQKRKKHITKQESISKPTNNVEKIYSIAKECFYELWEGDPILLLGVRLSKLSNQIEEVKQLSIDQINLDETLNFNEIEKIIYNLNLKFGKEKIFTGEKLLKYMNKNISQSKFLKNDDVHISNNQIIDKWSKKK</sequence>
<keyword evidence="2" id="KW-0963">Cytoplasm</keyword>
<dbReference type="GO" id="GO:0009432">
    <property type="term" value="P:SOS response"/>
    <property type="evidence" value="ECO:0007669"/>
    <property type="project" value="TreeGrafter"/>
</dbReference>
<feature type="binding site" evidence="2">
    <location>
        <position position="106"/>
    </location>
    <ligand>
        <name>Mg(2+)</name>
        <dbReference type="ChEBI" id="CHEBI:18420"/>
    </ligand>
</feature>
<keyword evidence="2" id="KW-0238">DNA-binding</keyword>
<dbReference type="PROSITE" id="PS50173">
    <property type="entry name" value="UMUC"/>
    <property type="match status" value="1"/>
</dbReference>
<dbReference type="GO" id="GO:0006281">
    <property type="term" value="P:DNA repair"/>
    <property type="evidence" value="ECO:0007669"/>
    <property type="project" value="UniProtKB-UniRule"/>
</dbReference>
<dbReference type="InterPro" id="IPR043502">
    <property type="entry name" value="DNA/RNA_pol_sf"/>
</dbReference>
<keyword evidence="2" id="KW-0460">Magnesium</keyword>
<dbReference type="GO" id="GO:0003684">
    <property type="term" value="F:damaged DNA binding"/>
    <property type="evidence" value="ECO:0007669"/>
    <property type="project" value="InterPro"/>
</dbReference>
<dbReference type="GO" id="GO:0005829">
    <property type="term" value="C:cytosol"/>
    <property type="evidence" value="ECO:0007669"/>
    <property type="project" value="TreeGrafter"/>
</dbReference>
<proteinExistence type="inferred from homology"/>
<comment type="function">
    <text evidence="2">Poorly processive, error-prone DNA polymerase involved in untargeted mutagenesis. Copies undamaged DNA at stalled replication forks, which arise in vivo from mismatched or misaligned primer ends. These misaligned primers can be extended by PolIV. Exhibits no 3'-5' exonuclease (proofreading) activity. May be involved in translesional synthesis, in conjunction with the beta clamp from PolIII.</text>
</comment>
<dbReference type="Pfam" id="PF00817">
    <property type="entry name" value="IMS"/>
    <property type="match status" value="1"/>
</dbReference>
<feature type="site" description="Substrate discrimination" evidence="2">
    <location>
        <position position="16"/>
    </location>
</feature>
<dbReference type="InterPro" id="IPR050116">
    <property type="entry name" value="DNA_polymerase-Y"/>
</dbReference>
<dbReference type="PANTHER" id="PTHR11076">
    <property type="entry name" value="DNA REPAIR POLYMERASE UMUC / TRANSFERASE FAMILY MEMBER"/>
    <property type="match status" value="1"/>
</dbReference>
<feature type="active site" evidence="2">
    <location>
        <position position="107"/>
    </location>
</feature>
<keyword evidence="2" id="KW-0239">DNA-directed DNA polymerase</keyword>
<dbReference type="CDD" id="cd03586">
    <property type="entry name" value="PolY_Pol_IV_kappa"/>
    <property type="match status" value="1"/>
</dbReference>
<dbReference type="Gene3D" id="1.10.150.20">
    <property type="entry name" value="5' to 3' exonuclease, C-terminal subdomain"/>
    <property type="match status" value="1"/>
</dbReference>
<dbReference type="OrthoDB" id="9808813at2"/>
<feature type="domain" description="UmuC" evidence="3">
    <location>
        <begin position="7"/>
        <end position="188"/>
    </location>
</feature>
<dbReference type="RefSeq" id="WP_020834359.1">
    <property type="nucleotide sequence ID" value="NC_021846.1"/>
</dbReference>
<dbReference type="InterPro" id="IPR022880">
    <property type="entry name" value="DNApol_IV"/>
</dbReference>
<dbReference type="EMBL" id="CP005074">
    <property type="protein sequence ID" value="AGR41220.1"/>
    <property type="molecule type" value="Genomic_DNA"/>
</dbReference>
<comment type="subunit">
    <text evidence="2">Monomer.</text>
</comment>
<keyword evidence="2" id="KW-0479">Metal-binding</keyword>
<name>S5MHA5_9MOLU</name>
<keyword evidence="2" id="KW-0515">Mutator protein</keyword>
<evidence type="ECO:0000313" key="5">
    <source>
        <dbReference type="Proteomes" id="UP000014984"/>
    </source>
</evidence>
<dbReference type="PATRIC" id="fig|1276220.3.peg.609"/>
<dbReference type="PANTHER" id="PTHR11076:SF35">
    <property type="entry name" value="DNA REPAIR PROTEIN HOMOLOG YOBH"/>
    <property type="match status" value="1"/>
</dbReference>
<dbReference type="AlphaFoldDB" id="S5MHA5"/>
<accession>S5MHA5</accession>
<gene>
    <name evidence="2 4" type="primary">dinB</name>
    <name evidence="4" type="ORF">STAIW_v1c05980</name>
</gene>
<dbReference type="Proteomes" id="UP000014984">
    <property type="component" value="Chromosome"/>
</dbReference>
<evidence type="ECO:0000256" key="1">
    <source>
        <dbReference type="ARBA" id="ARBA00010945"/>
    </source>
</evidence>
<evidence type="ECO:0000256" key="2">
    <source>
        <dbReference type="HAMAP-Rule" id="MF_01113"/>
    </source>
</evidence>
<keyword evidence="5" id="KW-1185">Reference proteome</keyword>
<evidence type="ECO:0000313" key="4">
    <source>
        <dbReference type="EMBL" id="AGR41220.1"/>
    </source>
</evidence>
<dbReference type="Gene3D" id="3.30.1490.100">
    <property type="entry name" value="DNA polymerase, Y-family, little finger domain"/>
    <property type="match status" value="1"/>
</dbReference>
<keyword evidence="2" id="KW-0227">DNA damage</keyword>
<dbReference type="GO" id="GO:0006261">
    <property type="term" value="P:DNA-templated DNA replication"/>
    <property type="evidence" value="ECO:0007669"/>
    <property type="project" value="UniProtKB-UniRule"/>
</dbReference>
<dbReference type="EC" id="2.7.7.7" evidence="2"/>
<dbReference type="eggNOG" id="COG0389">
    <property type="taxonomic scope" value="Bacteria"/>
</dbReference>
<organism evidence="4 5">
    <name type="scientific">Spiroplasma taiwanense CT-1</name>
    <dbReference type="NCBI Taxonomy" id="1276220"/>
    <lineage>
        <taxon>Bacteria</taxon>
        <taxon>Bacillati</taxon>
        <taxon>Mycoplasmatota</taxon>
        <taxon>Mollicutes</taxon>
        <taxon>Entomoplasmatales</taxon>
        <taxon>Spiroplasmataceae</taxon>
        <taxon>Spiroplasma</taxon>
    </lineage>
</organism>
<dbReference type="HAMAP" id="MF_01113">
    <property type="entry name" value="DNApol_IV"/>
    <property type="match status" value="1"/>
</dbReference>
<keyword evidence="2" id="KW-0235">DNA replication</keyword>
<comment type="catalytic activity">
    <reaction evidence="2">
        <text>DNA(n) + a 2'-deoxyribonucleoside 5'-triphosphate = DNA(n+1) + diphosphate</text>
        <dbReference type="Rhea" id="RHEA:22508"/>
        <dbReference type="Rhea" id="RHEA-COMP:17339"/>
        <dbReference type="Rhea" id="RHEA-COMP:17340"/>
        <dbReference type="ChEBI" id="CHEBI:33019"/>
        <dbReference type="ChEBI" id="CHEBI:61560"/>
        <dbReference type="ChEBI" id="CHEBI:173112"/>
        <dbReference type="EC" id="2.7.7.7"/>
    </reaction>
</comment>
<dbReference type="SUPFAM" id="SSF100879">
    <property type="entry name" value="Lesion bypass DNA polymerase (Y-family), little finger domain"/>
    <property type="match status" value="1"/>
</dbReference>
<reference evidence="4 5" key="1">
    <citation type="journal article" date="2013" name="Genome Biol. Evol.">
        <title>Comparison of metabolic capacities and inference of gene content evolution in mosquito-associated Spiroplasma diminutum and S. taiwanense.</title>
        <authorList>
            <person name="Lo W.S."/>
            <person name="Ku C."/>
            <person name="Chen L.L."/>
            <person name="Chang T.H."/>
            <person name="Kuo C.H."/>
        </authorList>
    </citation>
    <scope>NUCLEOTIDE SEQUENCE [LARGE SCALE GENOMIC DNA]</scope>
    <source>
        <strain evidence="4">CT-1</strain>
    </source>
</reference>
<keyword evidence="2" id="KW-0808">Transferase</keyword>
<dbReference type="Gene3D" id="3.40.1170.60">
    <property type="match status" value="1"/>
</dbReference>
<comment type="cofactor">
    <cofactor evidence="2">
        <name>Mg(2+)</name>
        <dbReference type="ChEBI" id="CHEBI:18420"/>
    </cofactor>
    <text evidence="2">Binds 2 magnesium ions per subunit.</text>
</comment>
<dbReference type="InterPro" id="IPR001126">
    <property type="entry name" value="UmuC"/>
</dbReference>
<dbReference type="Gene3D" id="3.30.70.270">
    <property type="match status" value="1"/>
</dbReference>
<protein>
    <recommendedName>
        <fullName evidence="2">DNA polymerase IV</fullName>
        <shortName evidence="2">Pol IV</shortName>
        <ecNumber evidence="2">2.7.7.7</ecNumber>
    </recommendedName>
</protein>
<dbReference type="InterPro" id="IPR024728">
    <property type="entry name" value="PolY_HhH_motif"/>
</dbReference>
<dbReference type="Pfam" id="PF11798">
    <property type="entry name" value="IMS_HHH"/>
    <property type="match status" value="1"/>
</dbReference>
<dbReference type="InterPro" id="IPR043128">
    <property type="entry name" value="Rev_trsase/Diguanyl_cyclase"/>
</dbReference>
<dbReference type="SUPFAM" id="SSF56672">
    <property type="entry name" value="DNA/RNA polymerases"/>
    <property type="match status" value="1"/>
</dbReference>
<dbReference type="KEGG" id="stai:STAIW_v1c05980"/>
<dbReference type="InterPro" id="IPR017961">
    <property type="entry name" value="DNA_pol_Y-fam_little_finger"/>
</dbReference>
<dbReference type="GO" id="GO:0003887">
    <property type="term" value="F:DNA-directed DNA polymerase activity"/>
    <property type="evidence" value="ECO:0007669"/>
    <property type="project" value="UniProtKB-UniRule"/>
</dbReference>
<evidence type="ECO:0000259" key="3">
    <source>
        <dbReference type="PROSITE" id="PS50173"/>
    </source>
</evidence>
<keyword evidence="2" id="KW-0548">Nucleotidyltransferase</keyword>
<dbReference type="STRING" id="1276220.STAIW_v1c05980"/>